<evidence type="ECO:0000313" key="2">
    <source>
        <dbReference type="Proteomes" id="UP000184749"/>
    </source>
</evidence>
<dbReference type="AlphaFoldDB" id="A0A1L5NEL7"/>
<dbReference type="Proteomes" id="UP000184749">
    <property type="component" value="Chromosome"/>
</dbReference>
<gene>
    <name evidence="1" type="ORF">IE4872_CH00667</name>
</gene>
<dbReference type="InterPro" id="IPR015422">
    <property type="entry name" value="PyrdxlP-dep_Trfase_small"/>
</dbReference>
<protein>
    <submittedName>
        <fullName evidence="1">Uncharacterized protein</fullName>
    </submittedName>
</protein>
<proteinExistence type="predicted"/>
<dbReference type="EMBL" id="CP017101">
    <property type="protein sequence ID" value="APO66325.1"/>
    <property type="molecule type" value="Genomic_DNA"/>
</dbReference>
<dbReference type="Gene3D" id="3.90.1150.10">
    <property type="entry name" value="Aspartate Aminotransferase, domain 1"/>
    <property type="match status" value="1"/>
</dbReference>
<reference evidence="1 2" key="1">
    <citation type="submission" date="2016-09" db="EMBL/GenBank/DDBJ databases">
        <title>The complete genome sequences of Rhizobium gallicum, symbiovars gallicum and phaseoli, symbionts associated to common bean (Phaseolus vulgaris).</title>
        <authorList>
            <person name="Bustos P."/>
            <person name="Santamaria R.I."/>
            <person name="Perez-Carrascal O.M."/>
            <person name="Juarez S."/>
            <person name="Lozano L."/>
            <person name="Martinez-Flores I."/>
            <person name="Martinez-Romero E."/>
            <person name="Cevallos M."/>
            <person name="Romero D."/>
            <person name="Davila G."/>
            <person name="Gonzalez V."/>
        </authorList>
    </citation>
    <scope>NUCLEOTIDE SEQUENCE [LARGE SCALE GENOMIC DNA]</scope>
    <source>
        <strain evidence="1 2">IE4872</strain>
    </source>
</reference>
<evidence type="ECO:0000313" key="1">
    <source>
        <dbReference type="EMBL" id="APO66325.1"/>
    </source>
</evidence>
<name>A0A1L5NEL7_9HYPH</name>
<accession>A0A1L5NEL7</accession>
<organism evidence="1 2">
    <name type="scientific">Rhizobium gallicum</name>
    <dbReference type="NCBI Taxonomy" id="56730"/>
    <lineage>
        <taxon>Bacteria</taxon>
        <taxon>Pseudomonadati</taxon>
        <taxon>Pseudomonadota</taxon>
        <taxon>Alphaproteobacteria</taxon>
        <taxon>Hyphomicrobiales</taxon>
        <taxon>Rhizobiaceae</taxon>
        <taxon>Rhizobium/Agrobacterium group</taxon>
        <taxon>Rhizobium</taxon>
    </lineage>
</organism>
<dbReference type="STRING" id="56730.IE4872_CH00667"/>
<sequence length="67" mass="7977">MAVSVDNLDMRKLERDLRDNHQVHVKYRTVKHVEGLRVSPHIYMLKRDLDTFVTALRNALEEGSRRF</sequence>
<dbReference type="RefSeq" id="WP_237361763.1">
    <property type="nucleotide sequence ID" value="NZ_CP017101.1"/>
</dbReference>